<reference evidence="2" key="2">
    <citation type="submission" date="2021-03" db="UniProtKB">
        <authorList>
            <consortium name="EnsemblPlants"/>
        </authorList>
    </citation>
    <scope>IDENTIFICATION</scope>
</reference>
<accession>A0A803NTU6</accession>
<keyword evidence="3" id="KW-1185">Reference proteome</keyword>
<keyword evidence="1" id="KW-0812">Transmembrane</keyword>
<reference evidence="2" key="1">
    <citation type="submission" date="2018-11" db="EMBL/GenBank/DDBJ databases">
        <authorList>
            <person name="Grassa J C."/>
        </authorList>
    </citation>
    <scope>NUCLEOTIDE SEQUENCE [LARGE SCALE GENOMIC DNA]</scope>
</reference>
<dbReference type="EnsemblPlants" id="evm.model.02.1490">
    <property type="protein sequence ID" value="cds.evm.model.02.1490"/>
    <property type="gene ID" value="evm.TU.02.1490"/>
</dbReference>
<feature type="transmembrane region" description="Helical" evidence="1">
    <location>
        <begin position="20"/>
        <end position="37"/>
    </location>
</feature>
<organism evidence="2 3">
    <name type="scientific">Cannabis sativa</name>
    <name type="common">Hemp</name>
    <name type="synonym">Marijuana</name>
    <dbReference type="NCBI Taxonomy" id="3483"/>
    <lineage>
        <taxon>Eukaryota</taxon>
        <taxon>Viridiplantae</taxon>
        <taxon>Streptophyta</taxon>
        <taxon>Embryophyta</taxon>
        <taxon>Tracheophyta</taxon>
        <taxon>Spermatophyta</taxon>
        <taxon>Magnoliopsida</taxon>
        <taxon>eudicotyledons</taxon>
        <taxon>Gunneridae</taxon>
        <taxon>Pentapetalae</taxon>
        <taxon>rosids</taxon>
        <taxon>fabids</taxon>
        <taxon>Rosales</taxon>
        <taxon>Cannabaceae</taxon>
        <taxon>Cannabis</taxon>
    </lineage>
</organism>
<evidence type="ECO:0000313" key="3">
    <source>
        <dbReference type="Proteomes" id="UP000596661"/>
    </source>
</evidence>
<dbReference type="AlphaFoldDB" id="A0A803NTU6"/>
<name>A0A803NTU6_CANSA</name>
<evidence type="ECO:0000313" key="2">
    <source>
        <dbReference type="EnsemblPlants" id="cds.evm.model.02.1490"/>
    </source>
</evidence>
<protein>
    <submittedName>
        <fullName evidence="2">Uncharacterized protein</fullName>
    </submittedName>
</protein>
<sequence length="78" mass="8206">MVKTAFFLQLFKPTPMPTGLVASMIADLLGGYLVFLGENLITGPLKATCCRRSKESKVSSEALANAMANSNGSASSLH</sequence>
<keyword evidence="1" id="KW-1133">Transmembrane helix</keyword>
<dbReference type="Gramene" id="evm.model.02.1490">
    <property type="protein sequence ID" value="cds.evm.model.02.1490"/>
    <property type="gene ID" value="evm.TU.02.1490"/>
</dbReference>
<evidence type="ECO:0000256" key="1">
    <source>
        <dbReference type="SAM" id="Phobius"/>
    </source>
</evidence>
<dbReference type="Proteomes" id="UP000596661">
    <property type="component" value="Chromosome 2"/>
</dbReference>
<proteinExistence type="predicted"/>
<dbReference type="EMBL" id="UZAU01000199">
    <property type="status" value="NOT_ANNOTATED_CDS"/>
    <property type="molecule type" value="Genomic_DNA"/>
</dbReference>
<keyword evidence="1" id="KW-0472">Membrane</keyword>